<organism evidence="1 2">
    <name type="scientific">Paractinoplanes atraurantiacus</name>
    <dbReference type="NCBI Taxonomy" id="1036182"/>
    <lineage>
        <taxon>Bacteria</taxon>
        <taxon>Bacillati</taxon>
        <taxon>Actinomycetota</taxon>
        <taxon>Actinomycetes</taxon>
        <taxon>Micromonosporales</taxon>
        <taxon>Micromonosporaceae</taxon>
        <taxon>Paractinoplanes</taxon>
    </lineage>
</organism>
<protein>
    <submittedName>
        <fullName evidence="1">Uncharacterized protein</fullName>
    </submittedName>
</protein>
<evidence type="ECO:0000313" key="2">
    <source>
        <dbReference type="Proteomes" id="UP000219612"/>
    </source>
</evidence>
<reference evidence="1 2" key="1">
    <citation type="submission" date="2017-09" db="EMBL/GenBank/DDBJ databases">
        <authorList>
            <person name="Ehlers B."/>
            <person name="Leendertz F.H."/>
        </authorList>
    </citation>
    <scope>NUCLEOTIDE SEQUENCE [LARGE SCALE GENOMIC DNA]</scope>
    <source>
        <strain evidence="1 2">CGMCC 4.6857</strain>
    </source>
</reference>
<dbReference type="AlphaFoldDB" id="A0A285IH12"/>
<evidence type="ECO:0000313" key="1">
    <source>
        <dbReference type="EMBL" id="SNY47254.1"/>
    </source>
</evidence>
<gene>
    <name evidence="1" type="ORF">SAMN05421748_10897</name>
</gene>
<dbReference type="EMBL" id="OBDY01000008">
    <property type="protein sequence ID" value="SNY47254.1"/>
    <property type="molecule type" value="Genomic_DNA"/>
</dbReference>
<sequence length="35" mass="3959">MGTDEPFGTAVRGLKNHFEVFHDEQHPSHITLPTL</sequence>
<proteinExistence type="predicted"/>
<name>A0A285IH12_9ACTN</name>
<keyword evidence="2" id="KW-1185">Reference proteome</keyword>
<dbReference type="Proteomes" id="UP000219612">
    <property type="component" value="Unassembled WGS sequence"/>
</dbReference>
<accession>A0A285IH12</accession>